<evidence type="ECO:0000313" key="3">
    <source>
        <dbReference type="Proteomes" id="UP000596083"/>
    </source>
</evidence>
<geneLocation type="plasmid" evidence="2 3">
    <name>plas-001</name>
</geneLocation>
<dbReference type="Proteomes" id="UP000596083">
    <property type="component" value="Plasmid plas-001"/>
</dbReference>
<proteinExistence type="predicted"/>
<protein>
    <submittedName>
        <fullName evidence="2">Uncharacterized protein</fullName>
    </submittedName>
</protein>
<dbReference type="AlphaFoldDB" id="A0A7T7HPE9"/>
<sequence>MTIPSWIKPAAWGAVCGAAAITIFTMSAGWLVTSGAAEEQAANEADRAVIAALTPICVARFNKVAETQQEKYIAALEQESAWSQGDWIEEKGWATLPGSEEPNDEVAEACAEQLLAAAES</sequence>
<reference evidence="2 3" key="1">
    <citation type="submission" date="2020-12" db="EMBL/GenBank/DDBJ databases">
        <authorList>
            <person name="Zheng R.K."/>
            <person name="Sun C.M."/>
        </authorList>
    </citation>
    <scope>NUCLEOTIDE SEQUENCE [LARGE SCALE GENOMIC DNA]</scope>
    <source>
        <strain evidence="2 3">ZRK001</strain>
        <plasmid evidence="2 3">plas-001</plasmid>
    </source>
</reference>
<accession>A0A7T7HPE9</accession>
<organism evidence="2 3">
    <name type="scientific">Martelella lutilitoris</name>
    <dbReference type="NCBI Taxonomy" id="2583532"/>
    <lineage>
        <taxon>Bacteria</taxon>
        <taxon>Pseudomonadati</taxon>
        <taxon>Pseudomonadota</taxon>
        <taxon>Alphaproteobacteria</taxon>
        <taxon>Hyphomicrobiales</taxon>
        <taxon>Aurantimonadaceae</taxon>
        <taxon>Martelella</taxon>
    </lineage>
</organism>
<name>A0A7T7HPE9_9HYPH</name>
<dbReference type="KEGG" id="mlut:JET14_21035"/>
<dbReference type="EMBL" id="CP066787">
    <property type="protein sequence ID" value="QQM32925.1"/>
    <property type="molecule type" value="Genomic_DNA"/>
</dbReference>
<dbReference type="RefSeq" id="WP_200338287.1">
    <property type="nucleotide sequence ID" value="NZ_CP066787.1"/>
</dbReference>
<evidence type="ECO:0000256" key="1">
    <source>
        <dbReference type="SAM" id="Phobius"/>
    </source>
</evidence>
<keyword evidence="1" id="KW-1133">Transmembrane helix</keyword>
<evidence type="ECO:0000313" key="2">
    <source>
        <dbReference type="EMBL" id="QQM32925.1"/>
    </source>
</evidence>
<feature type="transmembrane region" description="Helical" evidence="1">
    <location>
        <begin position="12"/>
        <end position="32"/>
    </location>
</feature>
<keyword evidence="1" id="KW-0812">Transmembrane</keyword>
<gene>
    <name evidence="2" type="ORF">JET14_21035</name>
</gene>
<keyword evidence="2" id="KW-0614">Plasmid</keyword>
<keyword evidence="1" id="KW-0472">Membrane</keyword>